<dbReference type="EMBL" id="FWXT01000001">
    <property type="protein sequence ID" value="SMC75041.1"/>
    <property type="molecule type" value="Genomic_DNA"/>
</dbReference>
<dbReference type="OrthoDB" id="9905155at2"/>
<evidence type="ECO:0000313" key="2">
    <source>
        <dbReference type="Proteomes" id="UP000192756"/>
    </source>
</evidence>
<dbReference type="Proteomes" id="UP000192756">
    <property type="component" value="Unassembled WGS sequence"/>
</dbReference>
<evidence type="ECO:0000313" key="1">
    <source>
        <dbReference type="EMBL" id="SMC75041.1"/>
    </source>
</evidence>
<sequence>MENRLDVKEKYELLNSTLNLVLFPMKEINISYSEAIKSCLNELEGDYYTFLNEDYVYELYNAGMISEKAIETIKDIRLKIEVINKSKWNIKDFVMDKSWSEVRALIINLYLSDFVYTS</sequence>
<keyword evidence="2" id="KW-1185">Reference proteome</keyword>
<accession>A0A1W2BQB3</accession>
<organism evidence="1 2">
    <name type="scientific">Pedobacter africanus</name>
    <dbReference type="NCBI Taxonomy" id="151894"/>
    <lineage>
        <taxon>Bacteria</taxon>
        <taxon>Pseudomonadati</taxon>
        <taxon>Bacteroidota</taxon>
        <taxon>Sphingobacteriia</taxon>
        <taxon>Sphingobacteriales</taxon>
        <taxon>Sphingobacteriaceae</taxon>
        <taxon>Pedobacter</taxon>
    </lineage>
</organism>
<proteinExistence type="predicted"/>
<dbReference type="RefSeq" id="WP_084239065.1">
    <property type="nucleotide sequence ID" value="NZ_FWXT01000001.1"/>
</dbReference>
<protein>
    <submittedName>
        <fullName evidence="1">Uncharacterized protein</fullName>
    </submittedName>
</protein>
<name>A0A1W2BQB3_9SPHI</name>
<dbReference type="AlphaFoldDB" id="A0A1W2BQB3"/>
<gene>
    <name evidence="1" type="ORF">SAMN04488524_2549</name>
</gene>
<reference evidence="2" key="1">
    <citation type="submission" date="2017-04" db="EMBL/GenBank/DDBJ databases">
        <authorList>
            <person name="Varghese N."/>
            <person name="Submissions S."/>
        </authorList>
    </citation>
    <scope>NUCLEOTIDE SEQUENCE [LARGE SCALE GENOMIC DNA]</scope>
    <source>
        <strain evidence="2">DSM 12126</strain>
    </source>
</reference>